<feature type="non-terminal residue" evidence="1">
    <location>
        <position position="65"/>
    </location>
</feature>
<feature type="non-terminal residue" evidence="1">
    <location>
        <position position="1"/>
    </location>
</feature>
<protein>
    <recommendedName>
        <fullName evidence="3">Reverse transcriptase domain-containing protein</fullName>
    </recommendedName>
</protein>
<accession>A0AA38JAW3</accession>
<dbReference type="Proteomes" id="UP001176059">
    <property type="component" value="Unassembled WGS sequence"/>
</dbReference>
<comment type="caution">
    <text evidence="1">The sequence shown here is derived from an EMBL/GenBank/DDBJ whole genome shotgun (WGS) entry which is preliminary data.</text>
</comment>
<reference evidence="1" key="2">
    <citation type="journal article" date="2023" name="Proc. Natl. Acad. Sci. U.S.A.">
        <title>A global phylogenomic analysis of the shiitake genus Lentinula.</title>
        <authorList>
            <person name="Sierra-Patev S."/>
            <person name="Min B."/>
            <person name="Naranjo-Ortiz M."/>
            <person name="Looney B."/>
            <person name="Konkel Z."/>
            <person name="Slot J.C."/>
            <person name="Sakamoto Y."/>
            <person name="Steenwyk J.L."/>
            <person name="Rokas A."/>
            <person name="Carro J."/>
            <person name="Camarero S."/>
            <person name="Ferreira P."/>
            <person name="Molpeceres G."/>
            <person name="Ruiz-Duenas F.J."/>
            <person name="Serrano A."/>
            <person name="Henrissat B."/>
            <person name="Drula E."/>
            <person name="Hughes K.W."/>
            <person name="Mata J.L."/>
            <person name="Ishikawa N.K."/>
            <person name="Vargas-Isla R."/>
            <person name="Ushijima S."/>
            <person name="Smith C.A."/>
            <person name="Donoghue J."/>
            <person name="Ahrendt S."/>
            <person name="Andreopoulos W."/>
            <person name="He G."/>
            <person name="LaButti K."/>
            <person name="Lipzen A."/>
            <person name="Ng V."/>
            <person name="Riley R."/>
            <person name="Sandor L."/>
            <person name="Barry K."/>
            <person name="Martinez A.T."/>
            <person name="Xiao Y."/>
            <person name="Gibbons J.G."/>
            <person name="Terashima K."/>
            <person name="Grigoriev I.V."/>
            <person name="Hibbett D."/>
        </authorList>
    </citation>
    <scope>NUCLEOTIDE SEQUENCE</scope>
    <source>
        <strain evidence="1">ET3784</strain>
    </source>
</reference>
<evidence type="ECO:0000313" key="2">
    <source>
        <dbReference type="Proteomes" id="UP001176059"/>
    </source>
</evidence>
<evidence type="ECO:0000313" key="1">
    <source>
        <dbReference type="EMBL" id="KAJ3719013.1"/>
    </source>
</evidence>
<dbReference type="AlphaFoldDB" id="A0AA38JAW3"/>
<gene>
    <name evidence="1" type="ORF">DFJ43DRAFT_962960</name>
</gene>
<reference evidence="1" key="1">
    <citation type="submission" date="2022-08" db="EMBL/GenBank/DDBJ databases">
        <authorList>
            <consortium name="DOE Joint Genome Institute"/>
            <person name="Min B."/>
            <person name="Sierra-Patev S."/>
            <person name="Naranjo-Ortiz M."/>
            <person name="Looney B."/>
            <person name="Konkel Z."/>
            <person name="Slot J.C."/>
            <person name="Sakamoto Y."/>
            <person name="Steenwyk J.L."/>
            <person name="Rokas A."/>
            <person name="Carro J."/>
            <person name="Camarero S."/>
            <person name="Ferreira P."/>
            <person name="Molpeceres G."/>
            <person name="Ruiz-duenas F.J."/>
            <person name="Serrano A."/>
            <person name="Henrissat B."/>
            <person name="Drula E."/>
            <person name="Hughes K.W."/>
            <person name="Mata J.L."/>
            <person name="Ishikawa N.K."/>
            <person name="Vargas-Isla R."/>
            <person name="Ushijima S."/>
            <person name="Smith C.A."/>
            <person name="Ahrendt S."/>
            <person name="Andreopoulos W."/>
            <person name="He G."/>
            <person name="LaButti K."/>
            <person name="Lipzen A."/>
            <person name="Ng V."/>
            <person name="Riley R."/>
            <person name="Sandor L."/>
            <person name="Barry K."/>
            <person name="Martinez A.T."/>
            <person name="Xiao Y."/>
            <person name="Gibbons J.G."/>
            <person name="Terashima K."/>
            <person name="Hibbett D.S."/>
            <person name="Grigoriev I.V."/>
        </authorList>
    </citation>
    <scope>NUCLEOTIDE SEQUENCE</scope>
    <source>
        <strain evidence="1">ET3784</strain>
    </source>
</reference>
<organism evidence="1 2">
    <name type="scientific">Lentinula guzmanii</name>
    <dbReference type="NCBI Taxonomy" id="2804957"/>
    <lineage>
        <taxon>Eukaryota</taxon>
        <taxon>Fungi</taxon>
        <taxon>Dikarya</taxon>
        <taxon>Basidiomycota</taxon>
        <taxon>Agaricomycotina</taxon>
        <taxon>Agaricomycetes</taxon>
        <taxon>Agaricomycetidae</taxon>
        <taxon>Agaricales</taxon>
        <taxon>Marasmiineae</taxon>
        <taxon>Omphalotaceae</taxon>
        <taxon>Lentinula</taxon>
    </lineage>
</organism>
<keyword evidence="2" id="KW-1185">Reference proteome</keyword>
<proteinExistence type="predicted"/>
<evidence type="ECO:0008006" key="3">
    <source>
        <dbReference type="Google" id="ProtNLM"/>
    </source>
</evidence>
<name>A0AA38JAW3_9AGAR</name>
<sequence length="65" mass="7497">NQQFGGRMGYSTTDVILTFTNDVQAAWNRGLVTIALTFDVKGFFNFVNHDRLLVELQRKKKYPSQ</sequence>
<dbReference type="EMBL" id="JANVFO010000067">
    <property type="protein sequence ID" value="KAJ3719013.1"/>
    <property type="molecule type" value="Genomic_DNA"/>
</dbReference>